<keyword evidence="2" id="KW-0812">Transmembrane</keyword>
<dbReference type="GeneID" id="18826162"/>
<dbReference type="Proteomes" id="UP000008493">
    <property type="component" value="Unassembled WGS sequence"/>
</dbReference>
<dbReference type="InParanoid" id="K5Y7N2"/>
<organism evidence="3 4">
    <name type="scientific">Agaricus bisporus var. burnettii (strain JB137-S8 / ATCC MYA-4627 / FGSC 10392)</name>
    <name type="common">White button mushroom</name>
    <dbReference type="NCBI Taxonomy" id="597362"/>
    <lineage>
        <taxon>Eukaryota</taxon>
        <taxon>Fungi</taxon>
        <taxon>Dikarya</taxon>
        <taxon>Basidiomycota</taxon>
        <taxon>Agaricomycotina</taxon>
        <taxon>Agaricomycetes</taxon>
        <taxon>Agaricomycetidae</taxon>
        <taxon>Agaricales</taxon>
        <taxon>Agaricineae</taxon>
        <taxon>Agaricaceae</taxon>
        <taxon>Agaricus</taxon>
    </lineage>
</organism>
<keyword evidence="2" id="KW-1133">Transmembrane helix</keyword>
<dbReference type="EMBL" id="JH971385">
    <property type="protein sequence ID" value="EKM84265.1"/>
    <property type="molecule type" value="Genomic_DNA"/>
</dbReference>
<protein>
    <submittedName>
        <fullName evidence="3">Uncharacterized protein</fullName>
    </submittedName>
</protein>
<evidence type="ECO:0000256" key="2">
    <source>
        <dbReference type="SAM" id="Phobius"/>
    </source>
</evidence>
<evidence type="ECO:0000313" key="4">
    <source>
        <dbReference type="Proteomes" id="UP000008493"/>
    </source>
</evidence>
<dbReference type="OMA" id="AMVAEEC"/>
<sequence>MHKVDVYKAPPQTPTQKSDVRPLAAATHPSPITSSEMIAWHNYTAWLAFAIVVVLAIYFRISGRVLKIDSIHPLTLSYSRHIHNARDKLYSISASSPLLKLHIPRPRDPHWAKLIIQNYQYRDGRCGVSIATIHITFWFFPVLFRFTGGPLLTLIFDDFRLHVYNSALTPRWLRQVRDNIVYTILQEETISLYRFKSRTSLSELMGLEPHQIRYHTLMKEKSDEEPTPRLADQIKIYAIAEQWSIRNKLNNRMYNINFEMEHRKAITEDKATLKMIIRESNILLSKVSDAVSFIYPLRVVRYVMQTALQLPKQLFDIIRDPLSLADVDIDSCYVTYSNFNLQHSALVEEGSALIRDKFERSKKHGLFSNASIDNFVQTIVSLYDRDR</sequence>
<gene>
    <name evidence="3" type="ORF">AGABI1DRAFT_124586</name>
</gene>
<accession>K5Y7N2</accession>
<name>K5Y7N2_AGABU</name>
<dbReference type="HOGENOM" id="CLU_688803_0_0_1"/>
<proteinExistence type="predicted"/>
<keyword evidence="4" id="KW-1185">Reference proteome</keyword>
<dbReference type="KEGG" id="abp:AGABI1DRAFT124586"/>
<reference evidence="4" key="1">
    <citation type="journal article" date="2012" name="Proc. Natl. Acad. Sci. U.S.A.">
        <title>Genome sequence of the button mushroom Agaricus bisporus reveals mechanisms governing adaptation to a humic-rich ecological niche.</title>
        <authorList>
            <person name="Morin E."/>
            <person name="Kohler A."/>
            <person name="Baker A.R."/>
            <person name="Foulongne-Oriol M."/>
            <person name="Lombard V."/>
            <person name="Nagy L.G."/>
            <person name="Ohm R.A."/>
            <person name="Patyshakuliyeva A."/>
            <person name="Brun A."/>
            <person name="Aerts A.L."/>
            <person name="Bailey A.M."/>
            <person name="Billette C."/>
            <person name="Coutinho P.M."/>
            <person name="Deakin G."/>
            <person name="Doddapaneni H."/>
            <person name="Floudas D."/>
            <person name="Grimwood J."/>
            <person name="Hilden K."/>
            <person name="Kuees U."/>
            <person name="LaButti K.M."/>
            <person name="Lapidus A."/>
            <person name="Lindquist E.A."/>
            <person name="Lucas S.M."/>
            <person name="Murat C."/>
            <person name="Riley R.W."/>
            <person name="Salamov A.A."/>
            <person name="Schmutz J."/>
            <person name="Subramanian V."/>
            <person name="Woesten H.A.B."/>
            <person name="Xu J."/>
            <person name="Eastwood D.C."/>
            <person name="Foster G.D."/>
            <person name="Sonnenberg A.S."/>
            <person name="Cullen D."/>
            <person name="de Vries R.P."/>
            <person name="Lundell T."/>
            <person name="Hibbett D.S."/>
            <person name="Henrissat B."/>
            <person name="Burton K.S."/>
            <person name="Kerrigan R.W."/>
            <person name="Challen M.P."/>
            <person name="Grigoriev I.V."/>
            <person name="Martin F."/>
        </authorList>
    </citation>
    <scope>NUCLEOTIDE SEQUENCE [LARGE SCALE GENOMIC DNA]</scope>
    <source>
        <strain evidence="4">JB137-S8 / ATCC MYA-4627 / FGSC 10392</strain>
    </source>
</reference>
<feature type="transmembrane region" description="Helical" evidence="2">
    <location>
        <begin position="43"/>
        <end position="61"/>
    </location>
</feature>
<evidence type="ECO:0000256" key="1">
    <source>
        <dbReference type="SAM" id="MobiDB-lite"/>
    </source>
</evidence>
<dbReference type="RefSeq" id="XP_007325898.1">
    <property type="nucleotide sequence ID" value="XM_007325836.1"/>
</dbReference>
<dbReference type="eggNOG" id="ENOG502QZ98">
    <property type="taxonomic scope" value="Eukaryota"/>
</dbReference>
<dbReference type="AlphaFoldDB" id="K5Y7N2"/>
<keyword evidence="2" id="KW-0472">Membrane</keyword>
<evidence type="ECO:0000313" key="3">
    <source>
        <dbReference type="EMBL" id="EKM84265.1"/>
    </source>
</evidence>
<feature type="region of interest" description="Disordered" evidence="1">
    <location>
        <begin position="1"/>
        <end position="27"/>
    </location>
</feature>
<dbReference type="OrthoDB" id="2798046at2759"/>